<feature type="compositionally biased region" description="Low complexity" evidence="1">
    <location>
        <begin position="670"/>
        <end position="679"/>
    </location>
</feature>
<dbReference type="AlphaFoldDB" id="A0A9D4Q3N6"/>
<dbReference type="Gene3D" id="3.60.10.10">
    <property type="entry name" value="Endonuclease/exonuclease/phosphatase"/>
    <property type="match status" value="1"/>
</dbReference>
<reference evidence="3" key="2">
    <citation type="submission" date="2021-09" db="EMBL/GenBank/DDBJ databases">
        <authorList>
            <person name="Jia N."/>
            <person name="Wang J."/>
            <person name="Shi W."/>
            <person name="Du L."/>
            <person name="Sun Y."/>
            <person name="Zhan W."/>
            <person name="Jiang J."/>
            <person name="Wang Q."/>
            <person name="Zhang B."/>
            <person name="Ji P."/>
            <person name="Sakyi L.B."/>
            <person name="Cui X."/>
            <person name="Yuan T."/>
            <person name="Jiang B."/>
            <person name="Yang W."/>
            <person name="Lam T.T.-Y."/>
            <person name="Chang Q."/>
            <person name="Ding S."/>
            <person name="Wang X."/>
            <person name="Zhu J."/>
            <person name="Ruan X."/>
            <person name="Zhao L."/>
            <person name="Wei J."/>
            <person name="Que T."/>
            <person name="Du C."/>
            <person name="Cheng J."/>
            <person name="Dai P."/>
            <person name="Han X."/>
            <person name="Huang E."/>
            <person name="Gao Y."/>
            <person name="Liu J."/>
            <person name="Shao H."/>
            <person name="Ye R."/>
            <person name="Li L."/>
            <person name="Wei W."/>
            <person name="Wang X."/>
            <person name="Wang C."/>
            <person name="Huo Q."/>
            <person name="Li W."/>
            <person name="Guo W."/>
            <person name="Chen H."/>
            <person name="Chen S."/>
            <person name="Zhou L."/>
            <person name="Zhou L."/>
            <person name="Ni X."/>
            <person name="Tian J."/>
            <person name="Zhou Y."/>
            <person name="Sheng Y."/>
            <person name="Liu T."/>
            <person name="Pan Y."/>
            <person name="Xia L."/>
            <person name="Li J."/>
            <person name="Zhao F."/>
            <person name="Cao W."/>
        </authorList>
    </citation>
    <scope>NUCLEOTIDE SEQUENCE</scope>
    <source>
        <strain evidence="3">Rsan-2018</strain>
        <tissue evidence="3">Larvae</tissue>
    </source>
</reference>
<evidence type="ECO:0000313" key="3">
    <source>
        <dbReference type="EMBL" id="KAH7963789.1"/>
    </source>
</evidence>
<feature type="region of interest" description="Disordered" evidence="1">
    <location>
        <begin position="654"/>
        <end position="709"/>
    </location>
</feature>
<dbReference type="InterPro" id="IPR000477">
    <property type="entry name" value="RT_dom"/>
</dbReference>
<accession>A0A9D4Q3N6</accession>
<evidence type="ECO:0000256" key="1">
    <source>
        <dbReference type="SAM" id="MobiDB-lite"/>
    </source>
</evidence>
<feature type="compositionally biased region" description="Basic and acidic residues" evidence="1">
    <location>
        <begin position="129"/>
        <end position="146"/>
    </location>
</feature>
<dbReference type="SUPFAM" id="SSF56672">
    <property type="entry name" value="DNA/RNA polymerases"/>
    <property type="match status" value="1"/>
</dbReference>
<name>A0A9D4Q3N6_RHISA</name>
<dbReference type="Pfam" id="PF00078">
    <property type="entry name" value="RVT_1"/>
    <property type="match status" value="1"/>
</dbReference>
<dbReference type="PANTHER" id="PTHR31635">
    <property type="entry name" value="REVERSE TRANSCRIPTASE DOMAIN-CONTAINING PROTEIN-RELATED"/>
    <property type="match status" value="1"/>
</dbReference>
<dbReference type="PANTHER" id="PTHR31635:SF196">
    <property type="entry name" value="REVERSE TRANSCRIPTASE DOMAIN-CONTAINING PROTEIN-RELATED"/>
    <property type="match status" value="1"/>
</dbReference>
<organism evidence="3 4">
    <name type="scientific">Rhipicephalus sanguineus</name>
    <name type="common">Brown dog tick</name>
    <name type="synonym">Ixodes sanguineus</name>
    <dbReference type="NCBI Taxonomy" id="34632"/>
    <lineage>
        <taxon>Eukaryota</taxon>
        <taxon>Metazoa</taxon>
        <taxon>Ecdysozoa</taxon>
        <taxon>Arthropoda</taxon>
        <taxon>Chelicerata</taxon>
        <taxon>Arachnida</taxon>
        <taxon>Acari</taxon>
        <taxon>Parasitiformes</taxon>
        <taxon>Ixodida</taxon>
        <taxon>Ixodoidea</taxon>
        <taxon>Ixodidae</taxon>
        <taxon>Rhipicephalinae</taxon>
        <taxon>Rhipicephalus</taxon>
        <taxon>Rhipicephalus</taxon>
    </lineage>
</organism>
<sequence>MILYRFATWNVRGFRDKAKHYGTLAFAQAQGIDVLFVQETNFRTPLDVATFRRDFHVDAFFSLTSSRSCGVGVIFVTGRIRQKALVPSRPTGDVQDHGDPHDRTYLPDYLLSSVVAIRRATQQLPSLADRSEHPSGRSQRATDRRPLETLRRMRIIRGAETLTVCTRDYLDALEVNYIRLLRLKPRRPPKAHGQSDKPTSIDLSEVCRNGGVRIMEAQRPDGSVSTDRKEIASIFRNYLRSQFQGSDLGSAASTAQQMHQLCQHLQRLGEEDITTLCGGATTDELHGAMRGMLANSAPGVDGLTAGFYATFFEILGDALLSLVNAILSQCKKPHSFSAGRIVLLLKDGAPITLLSVGYRIVAFVALVEQLWSGLHCSVIVHGDSTPSFRYTRGVRQGCPLGPTFYILTIEPLLTQLSSNKCIRGFRITGDHELNVLAYADDVCLFVGDESSFRVFWRTFDRYADVSGAEINVERCKGLLFGAFPAEAIGSIQTVTTVKVLGIYFYCGGVAETTLQKALERARLATARIRHLDLILRQKALAAKTCICAFGNCQTPARERGGPSPPPRRDRWQGARPEAWSLYQANDFLGKGLLRHWSSTKAKFLDADRHLGPLAETPSTFYKAATNTKKVLDTEAADCDVDKVLPVRIVEETAGNGTGLSATEPSRDSWSEPQSQSEEQQALKIAEPLEEDDVNFPPLPPGNSCSANPDDKAIVSCGRYIIPSDHAYVLPATDPGSSHLAPANSS</sequence>
<dbReference type="InterPro" id="IPR036691">
    <property type="entry name" value="Endo/exonu/phosph_ase_sf"/>
</dbReference>
<evidence type="ECO:0000259" key="2">
    <source>
        <dbReference type="Pfam" id="PF00078"/>
    </source>
</evidence>
<gene>
    <name evidence="3" type="ORF">HPB52_022899</name>
</gene>
<dbReference type="GO" id="GO:0071897">
    <property type="term" value="P:DNA biosynthetic process"/>
    <property type="evidence" value="ECO:0007669"/>
    <property type="project" value="UniProtKB-ARBA"/>
</dbReference>
<keyword evidence="4" id="KW-1185">Reference proteome</keyword>
<proteinExistence type="predicted"/>
<reference evidence="3" key="1">
    <citation type="journal article" date="2020" name="Cell">
        <title>Large-Scale Comparative Analyses of Tick Genomes Elucidate Their Genetic Diversity and Vector Capacities.</title>
        <authorList>
            <consortium name="Tick Genome and Microbiome Consortium (TIGMIC)"/>
            <person name="Jia N."/>
            <person name="Wang J."/>
            <person name="Shi W."/>
            <person name="Du L."/>
            <person name="Sun Y."/>
            <person name="Zhan W."/>
            <person name="Jiang J.F."/>
            <person name="Wang Q."/>
            <person name="Zhang B."/>
            <person name="Ji P."/>
            <person name="Bell-Sakyi L."/>
            <person name="Cui X.M."/>
            <person name="Yuan T.T."/>
            <person name="Jiang B.G."/>
            <person name="Yang W.F."/>
            <person name="Lam T.T."/>
            <person name="Chang Q.C."/>
            <person name="Ding S.J."/>
            <person name="Wang X.J."/>
            <person name="Zhu J.G."/>
            <person name="Ruan X.D."/>
            <person name="Zhao L."/>
            <person name="Wei J.T."/>
            <person name="Ye R.Z."/>
            <person name="Que T.C."/>
            <person name="Du C.H."/>
            <person name="Zhou Y.H."/>
            <person name="Cheng J.X."/>
            <person name="Dai P.F."/>
            <person name="Guo W.B."/>
            <person name="Han X.H."/>
            <person name="Huang E.J."/>
            <person name="Li L.F."/>
            <person name="Wei W."/>
            <person name="Gao Y.C."/>
            <person name="Liu J.Z."/>
            <person name="Shao H.Z."/>
            <person name="Wang X."/>
            <person name="Wang C.C."/>
            <person name="Yang T.C."/>
            <person name="Huo Q.B."/>
            <person name="Li W."/>
            <person name="Chen H.Y."/>
            <person name="Chen S.E."/>
            <person name="Zhou L.G."/>
            <person name="Ni X.B."/>
            <person name="Tian J.H."/>
            <person name="Sheng Y."/>
            <person name="Liu T."/>
            <person name="Pan Y.S."/>
            <person name="Xia L.Y."/>
            <person name="Li J."/>
            <person name="Zhao F."/>
            <person name="Cao W.C."/>
        </authorList>
    </citation>
    <scope>NUCLEOTIDE SEQUENCE</scope>
    <source>
        <strain evidence="3">Rsan-2018</strain>
    </source>
</reference>
<protein>
    <recommendedName>
        <fullName evidence="2">Reverse transcriptase domain-containing protein</fullName>
    </recommendedName>
</protein>
<dbReference type="InterPro" id="IPR043502">
    <property type="entry name" value="DNA/RNA_pol_sf"/>
</dbReference>
<dbReference type="EMBL" id="JABSTV010001249">
    <property type="protein sequence ID" value="KAH7963789.1"/>
    <property type="molecule type" value="Genomic_DNA"/>
</dbReference>
<feature type="region of interest" description="Disordered" evidence="1">
    <location>
        <begin position="124"/>
        <end position="146"/>
    </location>
</feature>
<dbReference type="Proteomes" id="UP000821837">
    <property type="component" value="Chromosome 3"/>
</dbReference>
<feature type="domain" description="Reverse transcriptase" evidence="2">
    <location>
        <begin position="379"/>
        <end position="503"/>
    </location>
</feature>
<comment type="caution">
    <text evidence="3">The sequence shown here is derived from an EMBL/GenBank/DDBJ whole genome shotgun (WGS) entry which is preliminary data.</text>
</comment>
<dbReference type="SUPFAM" id="SSF56219">
    <property type="entry name" value="DNase I-like"/>
    <property type="match status" value="1"/>
</dbReference>
<evidence type="ECO:0000313" key="4">
    <source>
        <dbReference type="Proteomes" id="UP000821837"/>
    </source>
</evidence>